<feature type="compositionally biased region" description="Polar residues" evidence="1">
    <location>
        <begin position="704"/>
        <end position="713"/>
    </location>
</feature>
<feature type="compositionally biased region" description="Polar residues" evidence="1">
    <location>
        <begin position="281"/>
        <end position="290"/>
    </location>
</feature>
<feature type="region of interest" description="Disordered" evidence="1">
    <location>
        <begin position="1842"/>
        <end position="1991"/>
    </location>
</feature>
<accession>A0A9P1CKZ3</accession>
<dbReference type="Gene3D" id="3.30.420.10">
    <property type="entry name" value="Ribonuclease H-like superfamily/Ribonuclease H"/>
    <property type="match status" value="1"/>
</dbReference>
<reference evidence="3" key="2">
    <citation type="submission" date="2024-04" db="EMBL/GenBank/DDBJ databases">
        <authorList>
            <person name="Chen Y."/>
            <person name="Shah S."/>
            <person name="Dougan E. K."/>
            <person name="Thang M."/>
            <person name="Chan C."/>
        </authorList>
    </citation>
    <scope>NUCLEOTIDE SEQUENCE [LARGE SCALE GENOMIC DNA]</scope>
</reference>
<evidence type="ECO:0000256" key="1">
    <source>
        <dbReference type="SAM" id="MobiDB-lite"/>
    </source>
</evidence>
<feature type="region of interest" description="Disordered" evidence="1">
    <location>
        <begin position="194"/>
        <end position="301"/>
    </location>
</feature>
<dbReference type="Proteomes" id="UP001152797">
    <property type="component" value="Unassembled WGS sequence"/>
</dbReference>
<feature type="compositionally biased region" description="Basic and acidic residues" evidence="1">
    <location>
        <begin position="1058"/>
        <end position="1072"/>
    </location>
</feature>
<feature type="compositionally biased region" description="Polar residues" evidence="1">
    <location>
        <begin position="2153"/>
        <end position="2164"/>
    </location>
</feature>
<organism evidence="2">
    <name type="scientific">Cladocopium goreaui</name>
    <dbReference type="NCBI Taxonomy" id="2562237"/>
    <lineage>
        <taxon>Eukaryota</taxon>
        <taxon>Sar</taxon>
        <taxon>Alveolata</taxon>
        <taxon>Dinophyceae</taxon>
        <taxon>Suessiales</taxon>
        <taxon>Symbiodiniaceae</taxon>
        <taxon>Cladocopium</taxon>
    </lineage>
</organism>
<feature type="region of interest" description="Disordered" evidence="1">
    <location>
        <begin position="1035"/>
        <end position="1094"/>
    </location>
</feature>
<dbReference type="EMBL" id="CAMXCT020001850">
    <property type="protein sequence ID" value="CAL1146969.1"/>
    <property type="molecule type" value="Genomic_DNA"/>
</dbReference>
<name>A0A9P1CKZ3_9DINO</name>
<sequence length="2164" mass="244267">MSLLSRLRALQQEDPVPLTSLDDLTLDDLMNEKVQFGQKHLGHTHMEAWQDQPWITYMITHYGKSQTPAHRRLLRFVELMIEHHEKDQVIIPVRPPQESVAGYAGTSGRSGSVFPQSKMKARPSGQTQAISLDDGTEEEFEMYASTTMNQPITENPEFKAIQDRMLNLENALSRVIHHLESKIEEVRSNQFAKNRNRPVFPRSQLIAPDADPPEMAKRRGTDRTLGPPKNIHKDSAPYRKSLMILRNDDSGSTESQPVMPEPPSPERPETFDSENEEVSEQRTTNPASETTEGHPDSSELPEDLTQLQNQIRRMNQDPNSLPPIDEDQLLEAVEPGFQDQSDTGLWVDSQLACGEILFRIGSSVNPQPYGTSEATDGVRRHDVRRRRFHDLNTACMTVLPFAAAIVAQRGPLQIGNIISLVILTLWLNLWCDLNSLETLPSATNCIGSGAVYAPATDSCPFTLPGRSAELVTLGMFSKEKSDSYVPSWDGSSRTWRRYCKEVAWFMSGTKANQRQYAAAKLITRLTGAARLLSMSWHNRDFMGEQGVSKMLRCFASSPLVRRSLPNAASTMSEYFNFRRRPNEPIAQFLVREALGFEEFQEALLQLKEERDGLDPSQRQFDLPEITGLSAGSSGAPAQDHEPWWNGRWGEWRGVIHGDDEDDDEPVQGDAGPSQRPDGYAEVPQTSDPGSPVIGPSEQARRQNMHGSPTQSPSRKVATHRKPHGAEDVLSPMDSFILDVMRGVGKHLSQAELDAYLLKGKGKGKFKGLHAVSWDDGWYGDSYENYGMFKGKGKYGKNVKGKYKPSLNTYVMDYDYHSAYCLELFPLELFSTSQPSTTGPQRSVPLGFGMLDCGATASAGPESSAKLLISKLREIDPQIGVHLDDSRRPYFRYGSGQWGQSLYHLTLVSAKNPARTFEMYTLPDPDGFVYGWSSPSQLVPILVGMDHLQKIGLVLDFSDGFALHGAEPEAEPYCLHKNPKGHFMIDLVYYLCGVISDAEAIDTFAATMDGASPQSSGQGSWSWLELGPMELMAVSHAQASDSQHASKSVAAPKSPSLPLEHDRALPADPRDPRSQSTWPCNGSHEHKTNGGNASGTWSDCATCGLRLSYIPRQGTPAKYMTQNAPEVITNALKMLKEHLTEDQKPNASMVKTCIRLVESSMAMEAHKAKLTLMEAHHQSLKAHLQLLLAAPVTQLCEEDQNEAQSLLSMLTGDEIARLREIAAERVQVFPMSPPDSEDNNEPEDASLAGDFELLHFVESKMIEGNPTVGGSAKFCGLPLKIGRAAASLMAMLMLHAQVGLQGLLRGDERVDCWELFCAPDSWLTAACQSEGLRASRINLHQGYDLYQPSTYDELRERFHRERPKRVWVSTRCTYWCPWTSLNYRSIEQKQNLEKFRRKERAMFKLLIPFLVEMLTAYPDTELFWEWPTRCYGWKESWLETLQRELHRLDRDWLFGRIDGCRYDLRSQLGLLLQKRWTIATSSNSFFQTYRNKTCVGNHDHDYVQGLETSRSAYYPWKMCKSIAQHWRRELYPEKWLHRLHSPLPLHLNMAEQEHTLRLDLMPQMLQDEQPSAQDLRTWQLQLLKYHKAAGDLMRSFLSDVGIQLEVPPVKESWSHGIMERCVQEIKTVASKLTLSHPEMSVQNVLALTTMALNSTETVRGFSPYQWVYGQKFTLDDEDERAMAQLTPSTAALDFTQLMVNRREAEAMARQVHAQRVLVKLKNSKVRQPLQVFKPMDLVKIWRKYSADGGPRGGLKKISRPQWLGPGRVVFHEVIHGQHEGDERRHIVWVIVGGSMHRCSVHSVRKVNERERLEYELHNPEDPAQWQSLADMIPNRSYIDVTNEEPDENEEEGPHLPLQPDADTMKMPEYVPKTRHTTKSGPKWHQVFPPPAEPMPSILEELPPVPPDTALDENDVVPSPSTPADDPLNDYGDPTYVPDSDEDVGNTGIGSGRGDSDAPDDGLSQQQPLLQPRASSDKPPPSNEPESKRQRVEDEEQALYNCFMEVEECYMLSVELDVTSQRQKQQFVKHPSLFLAQKMRDCEVRLTRLKPEHRELFDRAKTKEVNSFISNAAVRNCGTKLIWLASDWNLSDGLTKKKPECRESLAYFMKHRRWMLKFDPEFIVSSRKQKAVSGSPAMQLAGTSKNSEEFLGPCNSENFHGHLSSS</sequence>
<evidence type="ECO:0000313" key="5">
    <source>
        <dbReference type="Proteomes" id="UP001152797"/>
    </source>
</evidence>
<gene>
    <name evidence="2" type="ORF">C1SCF055_LOCUS20327</name>
</gene>
<evidence type="ECO:0000313" key="4">
    <source>
        <dbReference type="EMBL" id="CAL4780906.1"/>
    </source>
</evidence>
<comment type="caution">
    <text evidence="2">The sequence shown here is derived from an EMBL/GenBank/DDBJ whole genome shotgun (WGS) entry which is preliminary data.</text>
</comment>
<feature type="region of interest" description="Disordered" evidence="1">
    <location>
        <begin position="2132"/>
        <end position="2164"/>
    </location>
</feature>
<keyword evidence="5" id="KW-1185">Reference proteome</keyword>
<dbReference type="EMBL" id="CAMXCT010001850">
    <property type="protein sequence ID" value="CAI3993594.1"/>
    <property type="molecule type" value="Genomic_DNA"/>
</dbReference>
<protein>
    <submittedName>
        <fullName evidence="4">Integrase catalytic domain-containing protein</fullName>
    </submittedName>
</protein>
<evidence type="ECO:0000313" key="2">
    <source>
        <dbReference type="EMBL" id="CAI3993594.1"/>
    </source>
</evidence>
<feature type="region of interest" description="Disordered" evidence="1">
    <location>
        <begin position="651"/>
        <end position="727"/>
    </location>
</feature>
<dbReference type="GO" id="GO:0003676">
    <property type="term" value="F:nucleic acid binding"/>
    <property type="evidence" value="ECO:0007669"/>
    <property type="project" value="InterPro"/>
</dbReference>
<feature type="region of interest" description="Disordered" evidence="1">
    <location>
        <begin position="101"/>
        <end position="128"/>
    </location>
</feature>
<reference evidence="2" key="1">
    <citation type="submission" date="2022-10" db="EMBL/GenBank/DDBJ databases">
        <authorList>
            <person name="Chen Y."/>
            <person name="Dougan E. K."/>
            <person name="Chan C."/>
            <person name="Rhodes N."/>
            <person name="Thang M."/>
        </authorList>
    </citation>
    <scope>NUCLEOTIDE SEQUENCE</scope>
</reference>
<dbReference type="EMBL" id="CAMXCT030001850">
    <property type="protein sequence ID" value="CAL4780906.1"/>
    <property type="molecule type" value="Genomic_DNA"/>
</dbReference>
<proteinExistence type="predicted"/>
<dbReference type="InterPro" id="IPR036397">
    <property type="entry name" value="RNaseH_sf"/>
</dbReference>
<feature type="compositionally biased region" description="Low complexity" evidence="1">
    <location>
        <begin position="1035"/>
        <end position="1057"/>
    </location>
</feature>
<evidence type="ECO:0000313" key="3">
    <source>
        <dbReference type="EMBL" id="CAL1146969.1"/>
    </source>
</evidence>